<evidence type="ECO:0000313" key="5">
    <source>
        <dbReference type="Proteomes" id="UP000664466"/>
    </source>
</evidence>
<evidence type="ECO:0000256" key="2">
    <source>
        <dbReference type="SAM" id="SignalP"/>
    </source>
</evidence>
<protein>
    <recommendedName>
        <fullName evidence="6">Lipoprotein</fullName>
    </recommendedName>
</protein>
<dbReference type="EMBL" id="CP072748">
    <property type="protein sequence ID" value="QTX11973.1"/>
    <property type="molecule type" value="Genomic_DNA"/>
</dbReference>
<dbReference type="RefSeq" id="WP_207250252.1">
    <property type="nucleotide sequence ID" value="NZ_JAFMPM010000006.1"/>
</dbReference>
<keyword evidence="2" id="KW-0732">Signal</keyword>
<dbReference type="Proteomes" id="UP000664466">
    <property type="component" value="Unassembled WGS sequence"/>
</dbReference>
<sequence length="77" mass="7832">MKKFISTAIILSMMVCNYGCSTQAVVTTGKDGSSTTTTNLEPPSKMMDGLGGIIMAIGLAGMLISAANNPTTDAASK</sequence>
<name>A0A8B0SIG3_9GAMM</name>
<keyword evidence="5" id="KW-1185">Reference proteome</keyword>
<keyword evidence="1" id="KW-1133">Transmembrane helix</keyword>
<accession>A0A8B0SIG3</accession>
<proteinExistence type="predicted"/>
<dbReference type="AlphaFoldDB" id="A0A8B0SIG3"/>
<feature type="signal peptide" evidence="2">
    <location>
        <begin position="1"/>
        <end position="24"/>
    </location>
</feature>
<feature type="transmembrane region" description="Helical" evidence="1">
    <location>
        <begin position="48"/>
        <end position="67"/>
    </location>
</feature>
<keyword evidence="1" id="KW-0812">Transmembrane</keyword>
<reference evidence="4" key="2">
    <citation type="submission" date="2021-04" db="EMBL/GenBank/DDBJ databases">
        <title>Complete Genome and methylome analysis of Thiothrix fructosivorans ATCC 49748.</title>
        <authorList>
            <person name="Fomenkov A."/>
            <person name="Sun L."/>
            <person name="Vincze T."/>
            <person name="Grabovich M.Y."/>
            <person name="Roberts R.J."/>
        </authorList>
    </citation>
    <scope>NUCLEOTIDE SEQUENCE</scope>
    <source>
        <strain evidence="4">ATCC 49748</strain>
    </source>
</reference>
<evidence type="ECO:0000313" key="3">
    <source>
        <dbReference type="EMBL" id="MBO0612552.1"/>
    </source>
</evidence>
<evidence type="ECO:0000256" key="1">
    <source>
        <dbReference type="SAM" id="Phobius"/>
    </source>
</evidence>
<dbReference type="EMBL" id="JAFMPM010000006">
    <property type="protein sequence ID" value="MBO0612552.1"/>
    <property type="molecule type" value="Genomic_DNA"/>
</dbReference>
<reference evidence="3 5" key="1">
    <citation type="submission" date="2021-03" db="EMBL/GenBank/DDBJ databases">
        <title>Draft genome and methylome analysis of Thiotrix fructosivoruns ATCC 49748.</title>
        <authorList>
            <person name="Fomenkov A."/>
            <person name="Grabovich M.Y."/>
            <person name="Roberts R.J."/>
        </authorList>
    </citation>
    <scope>NUCLEOTIDE SEQUENCE [LARGE SCALE GENOMIC DNA]</scope>
    <source>
        <strain evidence="3 5">ATCC 49748</strain>
    </source>
</reference>
<evidence type="ECO:0008006" key="6">
    <source>
        <dbReference type="Google" id="ProtNLM"/>
    </source>
</evidence>
<evidence type="ECO:0000313" key="4">
    <source>
        <dbReference type="EMBL" id="QTX11973.1"/>
    </source>
</evidence>
<organism evidence="4">
    <name type="scientific">Thiothrix fructosivorans</name>
    <dbReference type="NCBI Taxonomy" id="111770"/>
    <lineage>
        <taxon>Bacteria</taxon>
        <taxon>Pseudomonadati</taxon>
        <taxon>Pseudomonadota</taxon>
        <taxon>Gammaproteobacteria</taxon>
        <taxon>Thiotrichales</taxon>
        <taxon>Thiotrichaceae</taxon>
        <taxon>Thiothrix</taxon>
    </lineage>
</organism>
<keyword evidence="1" id="KW-0472">Membrane</keyword>
<gene>
    <name evidence="4" type="ORF">J1836_006475</name>
    <name evidence="3" type="ORF">J1836_06350</name>
</gene>
<feature type="chain" id="PRO_5032675526" description="Lipoprotein" evidence="2">
    <location>
        <begin position="25"/>
        <end position="77"/>
    </location>
</feature>